<dbReference type="InterPro" id="IPR051402">
    <property type="entry name" value="KPR-Related"/>
</dbReference>
<dbReference type="Pfam" id="PF02558">
    <property type="entry name" value="ApbA"/>
    <property type="match status" value="1"/>
</dbReference>
<dbReference type="Gene3D" id="1.10.1040.10">
    <property type="entry name" value="N-(1-d-carboxylethyl)-l-norvaline Dehydrogenase, domain 2"/>
    <property type="match status" value="1"/>
</dbReference>
<evidence type="ECO:0000313" key="8">
    <source>
        <dbReference type="Proteomes" id="UP000531594"/>
    </source>
</evidence>
<sequence length="303" mass="33782">MKKIEKVSMIGLGAVGAAYGSKLHDLLGDSFQVVANEGRIQKFEQDGVKVNGRKYHFNYITPETETTPADLVIFAVKNADLAQAMEDMKQHIGPDTILLSLLNGISSEDEIRAVYPKQHILYSVCIQIDAVRNGNETNFSSLGWIEYGEKNNAITDEVRAVQELLEKAGISYKISENILHTMWWKFMVNVGINQTSSVLRAPYGVFQSVPSANEWSEATMREVVLLSQKAGANLTEDDVISFRPVLHSMSPNGKTSMLQDMEAGRKTEVEYLAGKVCELGEKYGVPTPINDQLFKIIRIMEEM</sequence>
<dbReference type="InterPro" id="IPR013752">
    <property type="entry name" value="KPA_reductase"/>
</dbReference>
<keyword evidence="8" id="KW-1185">Reference proteome</keyword>
<dbReference type="EC" id="1.1.1.169" evidence="4"/>
<dbReference type="Pfam" id="PF08546">
    <property type="entry name" value="ApbA_C"/>
    <property type="match status" value="1"/>
</dbReference>
<comment type="similarity">
    <text evidence="1 4">Belongs to the ketopantoate reductase family.</text>
</comment>
<dbReference type="InterPro" id="IPR036291">
    <property type="entry name" value="NAD(P)-bd_dom_sf"/>
</dbReference>
<dbReference type="Gene3D" id="3.40.50.720">
    <property type="entry name" value="NAD(P)-binding Rossmann-like Domain"/>
    <property type="match status" value="1"/>
</dbReference>
<evidence type="ECO:0000256" key="2">
    <source>
        <dbReference type="ARBA" id="ARBA00022857"/>
    </source>
</evidence>
<evidence type="ECO:0000256" key="3">
    <source>
        <dbReference type="ARBA" id="ARBA00023002"/>
    </source>
</evidence>
<dbReference type="PANTHER" id="PTHR21708:SF26">
    <property type="entry name" value="2-DEHYDROPANTOATE 2-REDUCTASE"/>
    <property type="match status" value="1"/>
</dbReference>
<evidence type="ECO:0000256" key="1">
    <source>
        <dbReference type="ARBA" id="ARBA00007870"/>
    </source>
</evidence>
<reference evidence="7 8" key="1">
    <citation type="submission" date="2020-08" db="EMBL/GenBank/DDBJ databases">
        <title>Genomic Encyclopedia of Type Strains, Phase IV (KMG-IV): sequencing the most valuable type-strain genomes for metagenomic binning, comparative biology and taxonomic classification.</title>
        <authorList>
            <person name="Goeker M."/>
        </authorList>
    </citation>
    <scope>NUCLEOTIDE SEQUENCE [LARGE SCALE GENOMIC DNA]</scope>
    <source>
        <strain evidence="7 8">DSM 5391</strain>
    </source>
</reference>
<keyword evidence="4" id="KW-0566">Pantothenate biosynthesis</keyword>
<proteinExistence type="inferred from homology"/>
<feature type="domain" description="Ketopantoate reductase C-terminal" evidence="6">
    <location>
        <begin position="177"/>
        <end position="300"/>
    </location>
</feature>
<comment type="function">
    <text evidence="4">Catalyzes the NADPH-dependent reduction of ketopantoate into pantoic acid.</text>
</comment>
<name>A0A7X0HNL4_9BACI</name>
<dbReference type="Proteomes" id="UP000531594">
    <property type="component" value="Unassembled WGS sequence"/>
</dbReference>
<dbReference type="EMBL" id="JACHGK010000002">
    <property type="protein sequence ID" value="MBB6444098.1"/>
    <property type="molecule type" value="Genomic_DNA"/>
</dbReference>
<dbReference type="InterPro" id="IPR003710">
    <property type="entry name" value="ApbA"/>
</dbReference>
<keyword evidence="2 4" id="KW-0521">NADP</keyword>
<evidence type="ECO:0000313" key="7">
    <source>
        <dbReference type="EMBL" id="MBB6444098.1"/>
    </source>
</evidence>
<dbReference type="InterPro" id="IPR013328">
    <property type="entry name" value="6PGD_dom2"/>
</dbReference>
<accession>A0A7X0HNL4</accession>
<protein>
    <recommendedName>
        <fullName evidence="4">2-dehydropantoate 2-reductase</fullName>
        <ecNumber evidence="4">1.1.1.169</ecNumber>
    </recommendedName>
    <alternativeName>
        <fullName evidence="4">Ketopantoate reductase</fullName>
    </alternativeName>
</protein>
<dbReference type="SUPFAM" id="SSF48179">
    <property type="entry name" value="6-phosphogluconate dehydrogenase C-terminal domain-like"/>
    <property type="match status" value="1"/>
</dbReference>
<dbReference type="GO" id="GO:0008677">
    <property type="term" value="F:2-dehydropantoate 2-reductase activity"/>
    <property type="evidence" value="ECO:0007669"/>
    <property type="project" value="UniProtKB-EC"/>
</dbReference>
<dbReference type="SUPFAM" id="SSF51735">
    <property type="entry name" value="NAD(P)-binding Rossmann-fold domains"/>
    <property type="match status" value="1"/>
</dbReference>
<evidence type="ECO:0000259" key="5">
    <source>
        <dbReference type="Pfam" id="PF02558"/>
    </source>
</evidence>
<dbReference type="PANTHER" id="PTHR21708">
    <property type="entry name" value="PROBABLE 2-DEHYDROPANTOATE 2-REDUCTASE"/>
    <property type="match status" value="1"/>
</dbReference>
<comment type="pathway">
    <text evidence="4">Cofactor biosynthesis; (R)-pantothenate biosynthesis; (R)-pantoate from 3-methyl-2-oxobutanoate: step 2/2.</text>
</comment>
<keyword evidence="3 4" id="KW-0560">Oxidoreductase</keyword>
<organism evidence="7 8">
    <name type="scientific">Bacillus benzoevorans</name>
    <dbReference type="NCBI Taxonomy" id="1456"/>
    <lineage>
        <taxon>Bacteria</taxon>
        <taxon>Bacillati</taxon>
        <taxon>Bacillota</taxon>
        <taxon>Bacilli</taxon>
        <taxon>Bacillales</taxon>
        <taxon>Bacillaceae</taxon>
        <taxon>Bacillus</taxon>
    </lineage>
</organism>
<comment type="catalytic activity">
    <reaction evidence="4">
        <text>(R)-pantoate + NADP(+) = 2-dehydropantoate + NADPH + H(+)</text>
        <dbReference type="Rhea" id="RHEA:16233"/>
        <dbReference type="ChEBI" id="CHEBI:11561"/>
        <dbReference type="ChEBI" id="CHEBI:15378"/>
        <dbReference type="ChEBI" id="CHEBI:15980"/>
        <dbReference type="ChEBI" id="CHEBI:57783"/>
        <dbReference type="ChEBI" id="CHEBI:58349"/>
        <dbReference type="EC" id="1.1.1.169"/>
    </reaction>
</comment>
<dbReference type="InterPro" id="IPR008927">
    <property type="entry name" value="6-PGluconate_DH-like_C_sf"/>
</dbReference>
<dbReference type="UniPathway" id="UPA00028">
    <property type="reaction ID" value="UER00004"/>
</dbReference>
<dbReference type="InterPro" id="IPR013332">
    <property type="entry name" value="KPR_N"/>
</dbReference>
<evidence type="ECO:0000256" key="4">
    <source>
        <dbReference type="RuleBase" id="RU362068"/>
    </source>
</evidence>
<dbReference type="AlphaFoldDB" id="A0A7X0HNL4"/>
<evidence type="ECO:0000259" key="6">
    <source>
        <dbReference type="Pfam" id="PF08546"/>
    </source>
</evidence>
<feature type="domain" description="Ketopantoate reductase N-terminal" evidence="5">
    <location>
        <begin position="9"/>
        <end position="151"/>
    </location>
</feature>
<dbReference type="GO" id="GO:0015940">
    <property type="term" value="P:pantothenate biosynthetic process"/>
    <property type="evidence" value="ECO:0007669"/>
    <property type="project" value="UniProtKB-UniPathway"/>
</dbReference>
<comment type="caution">
    <text evidence="7">The sequence shown here is derived from an EMBL/GenBank/DDBJ whole genome shotgun (WGS) entry which is preliminary data.</text>
</comment>
<dbReference type="NCBIfam" id="TIGR00745">
    <property type="entry name" value="apbA_panE"/>
    <property type="match status" value="1"/>
</dbReference>
<gene>
    <name evidence="7" type="ORF">HNR53_000706</name>
</gene>
<dbReference type="GO" id="GO:0005737">
    <property type="term" value="C:cytoplasm"/>
    <property type="evidence" value="ECO:0007669"/>
    <property type="project" value="TreeGrafter"/>
</dbReference>